<dbReference type="EMBL" id="AP006500">
    <property type="protein sequence ID" value="BAM82380.1"/>
    <property type="molecule type" value="Genomic_DNA"/>
</dbReference>
<feature type="compositionally biased region" description="Polar residues" evidence="1">
    <location>
        <begin position="1"/>
        <end position="13"/>
    </location>
</feature>
<dbReference type="OrthoDB" id="10625672at2759"/>
<name>M1V6Q3_CYAM1</name>
<proteinExistence type="predicted"/>
<dbReference type="AlphaFoldDB" id="M1V6Q3"/>
<dbReference type="KEGG" id="cme:CYME_CMR119C"/>
<evidence type="ECO:0000256" key="1">
    <source>
        <dbReference type="SAM" id="MobiDB-lite"/>
    </source>
</evidence>
<sequence>MNHSLGNTTQQVGVNGVGQRRPRPEAAFNWGFGCPQLPGLALGHTPPQMAPFYLNGSMPGASCSLPPPPTPPPGHSATLLVPVAVDALPHALQSFAWVPAAADTSFAGTLQVAAPDLCLMPGTPVYWVPPVPSTGTVLRGANGGTGVVLGNGTFESAASFPSWAVPLSCQSQPVEHPDRAAGRILQERGSRTHATLHAKAVGSGASLSASSCSTHCTRIAEDTARDFHSDISSMSLSPELSLGGERFTNSNKLDEKSVSLGRDQRALRILRWRQKRRLQIEAFRRERERHPDRRRAVAKQRPRIGGRFLPKAVELTMRQNSSDLASAPAGTQG</sequence>
<accession>M1V6Q3</accession>
<reference evidence="2 3" key="2">
    <citation type="journal article" date="2007" name="BMC Biol.">
        <title>A 100%-complete sequence reveals unusually simple genomic features in the hot-spring red alga Cyanidioschyzon merolae.</title>
        <authorList>
            <person name="Nozaki H."/>
            <person name="Takano H."/>
            <person name="Misumi O."/>
            <person name="Terasawa K."/>
            <person name="Matsuzaki M."/>
            <person name="Maruyama S."/>
            <person name="Nishida K."/>
            <person name="Yagisawa F."/>
            <person name="Yoshida Y."/>
            <person name="Fujiwara T."/>
            <person name="Takio S."/>
            <person name="Tamura K."/>
            <person name="Chung S.J."/>
            <person name="Nakamura S."/>
            <person name="Kuroiwa H."/>
            <person name="Tanaka K."/>
            <person name="Sato N."/>
            <person name="Kuroiwa T."/>
        </authorList>
    </citation>
    <scope>NUCLEOTIDE SEQUENCE [LARGE SCALE GENOMIC DNA]</scope>
    <source>
        <strain evidence="2 3">10D</strain>
    </source>
</reference>
<dbReference type="HOGENOM" id="CLU_835121_0_0_1"/>
<dbReference type="Proteomes" id="UP000007014">
    <property type="component" value="Chromosome 18"/>
</dbReference>
<organism evidence="2 3">
    <name type="scientific">Cyanidioschyzon merolae (strain NIES-3377 / 10D)</name>
    <name type="common">Unicellular red alga</name>
    <dbReference type="NCBI Taxonomy" id="280699"/>
    <lineage>
        <taxon>Eukaryota</taxon>
        <taxon>Rhodophyta</taxon>
        <taxon>Bangiophyceae</taxon>
        <taxon>Cyanidiales</taxon>
        <taxon>Cyanidiaceae</taxon>
        <taxon>Cyanidioschyzon</taxon>
    </lineage>
</organism>
<dbReference type="RefSeq" id="XP_005538416.1">
    <property type="nucleotide sequence ID" value="XM_005538359.1"/>
</dbReference>
<keyword evidence="3" id="KW-1185">Reference proteome</keyword>
<gene>
    <name evidence="2" type="ORF">CYME_CMR119C</name>
</gene>
<feature type="region of interest" description="Disordered" evidence="1">
    <location>
        <begin position="1"/>
        <end position="20"/>
    </location>
</feature>
<evidence type="ECO:0000313" key="2">
    <source>
        <dbReference type="EMBL" id="BAM82380.1"/>
    </source>
</evidence>
<reference evidence="2 3" key="1">
    <citation type="journal article" date="2004" name="Nature">
        <title>Genome sequence of the ultrasmall unicellular red alga Cyanidioschyzon merolae 10D.</title>
        <authorList>
            <person name="Matsuzaki M."/>
            <person name="Misumi O."/>
            <person name="Shin-i T."/>
            <person name="Maruyama S."/>
            <person name="Takahara M."/>
            <person name="Miyagishima S."/>
            <person name="Mori T."/>
            <person name="Nishida K."/>
            <person name="Yagisawa F."/>
            <person name="Nishida K."/>
            <person name="Yoshida Y."/>
            <person name="Nishimura Y."/>
            <person name="Nakao S."/>
            <person name="Kobayashi T."/>
            <person name="Momoyama Y."/>
            <person name="Higashiyama T."/>
            <person name="Minoda A."/>
            <person name="Sano M."/>
            <person name="Nomoto H."/>
            <person name="Oishi K."/>
            <person name="Hayashi H."/>
            <person name="Ohta F."/>
            <person name="Nishizaka S."/>
            <person name="Haga S."/>
            <person name="Miura S."/>
            <person name="Morishita T."/>
            <person name="Kabeya Y."/>
            <person name="Terasawa K."/>
            <person name="Suzuki Y."/>
            <person name="Ishii Y."/>
            <person name="Asakawa S."/>
            <person name="Takano H."/>
            <person name="Ohta N."/>
            <person name="Kuroiwa H."/>
            <person name="Tanaka K."/>
            <person name="Shimizu N."/>
            <person name="Sugano S."/>
            <person name="Sato N."/>
            <person name="Nozaki H."/>
            <person name="Ogasawara N."/>
            <person name="Kohara Y."/>
            <person name="Kuroiwa T."/>
        </authorList>
    </citation>
    <scope>NUCLEOTIDE SEQUENCE [LARGE SCALE GENOMIC DNA]</scope>
    <source>
        <strain evidence="2 3">10D</strain>
    </source>
</reference>
<protein>
    <recommendedName>
        <fullName evidence="4">CCT domain-containing protein</fullName>
    </recommendedName>
</protein>
<evidence type="ECO:0000313" key="3">
    <source>
        <dbReference type="Proteomes" id="UP000007014"/>
    </source>
</evidence>
<dbReference type="Gramene" id="CMR119CT">
    <property type="protein sequence ID" value="CMR119CT"/>
    <property type="gene ID" value="CMR119C"/>
</dbReference>
<evidence type="ECO:0008006" key="4">
    <source>
        <dbReference type="Google" id="ProtNLM"/>
    </source>
</evidence>
<dbReference type="GeneID" id="16996811"/>